<keyword evidence="4" id="KW-1185">Reference proteome</keyword>
<dbReference type="GO" id="GO:0035438">
    <property type="term" value="F:cyclic-di-GMP binding"/>
    <property type="evidence" value="ECO:0007669"/>
    <property type="project" value="InterPro"/>
</dbReference>
<feature type="domain" description="PilZ" evidence="2">
    <location>
        <begin position="198"/>
        <end position="269"/>
    </location>
</feature>
<proteinExistence type="predicted"/>
<feature type="compositionally biased region" description="Low complexity" evidence="1">
    <location>
        <begin position="146"/>
        <end position="166"/>
    </location>
</feature>
<protein>
    <recommendedName>
        <fullName evidence="2">PilZ domain-containing protein</fullName>
    </recommendedName>
</protein>
<dbReference type="Proteomes" id="UP000185544">
    <property type="component" value="Chromosome"/>
</dbReference>
<feature type="compositionally biased region" description="Pro residues" evidence="1">
    <location>
        <begin position="120"/>
        <end position="140"/>
    </location>
</feature>
<name>A0A1L6MUV6_9BACT</name>
<dbReference type="AlphaFoldDB" id="A0A1L6MUV6"/>
<organism evidence="3 4">
    <name type="scientific">Pajaroellobacter abortibovis</name>
    <dbReference type="NCBI Taxonomy" id="1882918"/>
    <lineage>
        <taxon>Bacteria</taxon>
        <taxon>Pseudomonadati</taxon>
        <taxon>Myxococcota</taxon>
        <taxon>Polyangia</taxon>
        <taxon>Polyangiales</taxon>
        <taxon>Polyangiaceae</taxon>
    </lineage>
</organism>
<dbReference type="KEGG" id="pabo:BCY86_00340"/>
<dbReference type="OrthoDB" id="5508958at2"/>
<dbReference type="EMBL" id="CP016908">
    <property type="protein sequence ID" value="APR99293.1"/>
    <property type="molecule type" value="Genomic_DNA"/>
</dbReference>
<sequence length="280" mass="29513">MSDFLNVLRNARELVAGGLSALQSDPQLPRPLVELAASLGQAIYTLQQAEGIPDEKSTTPYITIALQYLQKVLASLKQQPSPPAVAATATGAITRAIAILEPLVGITPATPPVSKSSFPLPAPVTPSSPLSSIPPKPIANPQPTLSISGGPSPPVSSISTSASNQSSMNPIQTIEASLGTYSATNFYKGLVGNDIIDHGGLFVSTYLLPKIGSHVQLKVALPGGYEFEAKAIVRWRREASDAGQDAPPGFGAQLIDISPEAKQLVYRYVKNREPLFHDDT</sequence>
<dbReference type="InterPro" id="IPR009875">
    <property type="entry name" value="PilZ_domain"/>
</dbReference>
<reference evidence="3 4" key="1">
    <citation type="submission" date="2016-08" db="EMBL/GenBank/DDBJ databases">
        <title>Identification and validation of antigenic proteins from Pajaroellobacter abortibovis using de-novo genome sequence assembly and reverse vaccinology.</title>
        <authorList>
            <person name="Welly B.T."/>
            <person name="Miller M.R."/>
            <person name="Stott J.L."/>
            <person name="Blanchard M.T."/>
            <person name="Islas-Trejo A.D."/>
            <person name="O'Rourke S.M."/>
            <person name="Young A.E."/>
            <person name="Medrano J.F."/>
            <person name="Van Eenennaam A.L."/>
        </authorList>
    </citation>
    <scope>NUCLEOTIDE SEQUENCE [LARGE SCALE GENOMIC DNA]</scope>
    <source>
        <strain evidence="3 4">BTF92-0548A/99-0131</strain>
    </source>
</reference>
<feature type="region of interest" description="Disordered" evidence="1">
    <location>
        <begin position="114"/>
        <end position="166"/>
    </location>
</feature>
<evidence type="ECO:0000313" key="4">
    <source>
        <dbReference type="Proteomes" id="UP000185544"/>
    </source>
</evidence>
<evidence type="ECO:0000313" key="3">
    <source>
        <dbReference type="EMBL" id="APR99293.1"/>
    </source>
</evidence>
<dbReference type="RefSeq" id="WP_075275926.1">
    <property type="nucleotide sequence ID" value="NZ_CP016908.1"/>
</dbReference>
<evidence type="ECO:0000259" key="2">
    <source>
        <dbReference type="Pfam" id="PF07238"/>
    </source>
</evidence>
<accession>A0A1L6MUV6</accession>
<dbReference type="Gene3D" id="2.40.10.220">
    <property type="entry name" value="predicted glycosyltransferase like domains"/>
    <property type="match status" value="1"/>
</dbReference>
<evidence type="ECO:0000256" key="1">
    <source>
        <dbReference type="SAM" id="MobiDB-lite"/>
    </source>
</evidence>
<gene>
    <name evidence="3" type="ORF">BCY86_00340</name>
</gene>
<dbReference type="Pfam" id="PF07238">
    <property type="entry name" value="PilZ"/>
    <property type="match status" value="1"/>
</dbReference>
<dbReference type="STRING" id="1882918.BCY86_00340"/>